<comment type="catalytic activity">
    <reaction evidence="2">
        <text>[protein]-peptidylproline (omega=180) = [protein]-peptidylproline (omega=0)</text>
        <dbReference type="Rhea" id="RHEA:16237"/>
        <dbReference type="Rhea" id="RHEA-COMP:10747"/>
        <dbReference type="Rhea" id="RHEA-COMP:10748"/>
        <dbReference type="ChEBI" id="CHEBI:83833"/>
        <dbReference type="ChEBI" id="CHEBI:83834"/>
        <dbReference type="EC" id="5.2.1.8"/>
    </reaction>
</comment>
<organism evidence="5 6">
    <name type="scientific">Prorocentrum cordatum</name>
    <dbReference type="NCBI Taxonomy" id="2364126"/>
    <lineage>
        <taxon>Eukaryota</taxon>
        <taxon>Sar</taxon>
        <taxon>Alveolata</taxon>
        <taxon>Dinophyceae</taxon>
        <taxon>Prorocentrales</taxon>
        <taxon>Prorocentraceae</taxon>
        <taxon>Prorocentrum</taxon>
    </lineage>
</organism>
<feature type="non-terminal residue" evidence="5">
    <location>
        <position position="1"/>
    </location>
</feature>
<keyword evidence="1 2" id="KW-0697">Rotamase</keyword>
<evidence type="ECO:0000313" key="6">
    <source>
        <dbReference type="Proteomes" id="UP001189429"/>
    </source>
</evidence>
<accession>A0ABN9VZX7</accession>
<evidence type="ECO:0000259" key="4">
    <source>
        <dbReference type="PROSITE" id="PS50198"/>
    </source>
</evidence>
<evidence type="ECO:0000313" key="5">
    <source>
        <dbReference type="EMBL" id="CAK0879247.1"/>
    </source>
</evidence>
<gene>
    <name evidence="5" type="ORF">PCOR1329_LOCUS62721</name>
</gene>
<evidence type="ECO:0000256" key="3">
    <source>
        <dbReference type="SAM" id="MobiDB-lite"/>
    </source>
</evidence>
<dbReference type="EMBL" id="CAUYUJ010017934">
    <property type="protein sequence ID" value="CAK0879247.1"/>
    <property type="molecule type" value="Genomic_DNA"/>
</dbReference>
<reference evidence="5" key="1">
    <citation type="submission" date="2023-10" db="EMBL/GenBank/DDBJ databases">
        <authorList>
            <person name="Chen Y."/>
            <person name="Shah S."/>
            <person name="Dougan E. K."/>
            <person name="Thang M."/>
            <person name="Chan C."/>
        </authorList>
    </citation>
    <scope>NUCLEOTIDE SEQUENCE [LARGE SCALE GENOMIC DNA]</scope>
</reference>
<comment type="caution">
    <text evidence="5">The sequence shown here is derived from an EMBL/GenBank/DDBJ whole genome shotgun (WGS) entry which is preliminary data.</text>
</comment>
<evidence type="ECO:0000256" key="1">
    <source>
        <dbReference type="PROSITE-ProRule" id="PRU00278"/>
    </source>
</evidence>
<dbReference type="Pfam" id="PF00639">
    <property type="entry name" value="Rotamase"/>
    <property type="match status" value="1"/>
</dbReference>
<dbReference type="PROSITE" id="PS50198">
    <property type="entry name" value="PPIC_PPIASE_2"/>
    <property type="match status" value="1"/>
</dbReference>
<dbReference type="InterPro" id="IPR046357">
    <property type="entry name" value="PPIase_dom_sf"/>
</dbReference>
<dbReference type="Proteomes" id="UP001189429">
    <property type="component" value="Unassembled WGS sequence"/>
</dbReference>
<feature type="region of interest" description="Disordered" evidence="3">
    <location>
        <begin position="71"/>
        <end position="93"/>
    </location>
</feature>
<protein>
    <recommendedName>
        <fullName evidence="2">Peptidyl-prolyl cis-trans isomerase</fullName>
        <ecNumber evidence="2">5.2.1.8</ecNumber>
    </recommendedName>
</protein>
<dbReference type="Gene3D" id="3.10.50.40">
    <property type="match status" value="1"/>
</dbReference>
<keyword evidence="1 2" id="KW-0413">Isomerase</keyword>
<name>A0ABN9VZX7_9DINO</name>
<feature type="domain" description="PpiC" evidence="4">
    <location>
        <begin position="1"/>
        <end position="72"/>
    </location>
</feature>
<sequence>AFTKRCREDSECETAMRGGDLAGDLGWLDRDPKKNKAKVPAAVVRAAFALQVGQVSDIVVSERGVHVITRRPRDLATAAPRASPRAPPRPRGQAVDVAGTGCACVRVHVQSPDLVWAGTRVPARAALRRHSPAPARPQPVASRRARCGICC</sequence>
<proteinExistence type="predicted"/>
<dbReference type="SUPFAM" id="SSF54534">
    <property type="entry name" value="FKBP-like"/>
    <property type="match status" value="1"/>
</dbReference>
<evidence type="ECO:0000256" key="2">
    <source>
        <dbReference type="RuleBase" id="RU363014"/>
    </source>
</evidence>
<dbReference type="EC" id="5.2.1.8" evidence="2"/>
<dbReference type="InterPro" id="IPR000297">
    <property type="entry name" value="PPIase_PpiC"/>
</dbReference>
<keyword evidence="6" id="KW-1185">Reference proteome</keyword>